<gene>
    <name evidence="1" type="ORF">LSH36_396g01033</name>
</gene>
<accession>A0AAD9N0M0</accession>
<keyword evidence="2" id="KW-1185">Reference proteome</keyword>
<dbReference type="Proteomes" id="UP001208570">
    <property type="component" value="Unassembled WGS sequence"/>
</dbReference>
<comment type="caution">
    <text evidence="1">The sequence shown here is derived from an EMBL/GenBank/DDBJ whole genome shotgun (WGS) entry which is preliminary data.</text>
</comment>
<evidence type="ECO:0000313" key="1">
    <source>
        <dbReference type="EMBL" id="KAK2150656.1"/>
    </source>
</evidence>
<organism evidence="1 2">
    <name type="scientific">Paralvinella palmiformis</name>
    <dbReference type="NCBI Taxonomy" id="53620"/>
    <lineage>
        <taxon>Eukaryota</taxon>
        <taxon>Metazoa</taxon>
        <taxon>Spiralia</taxon>
        <taxon>Lophotrochozoa</taxon>
        <taxon>Annelida</taxon>
        <taxon>Polychaeta</taxon>
        <taxon>Sedentaria</taxon>
        <taxon>Canalipalpata</taxon>
        <taxon>Terebellida</taxon>
        <taxon>Terebelliformia</taxon>
        <taxon>Alvinellidae</taxon>
        <taxon>Paralvinella</taxon>
    </lineage>
</organism>
<protein>
    <submittedName>
        <fullName evidence="1">Uncharacterized protein</fullName>
    </submittedName>
</protein>
<name>A0AAD9N0M0_9ANNE</name>
<dbReference type="EMBL" id="JAODUP010000396">
    <property type="protein sequence ID" value="KAK2150656.1"/>
    <property type="molecule type" value="Genomic_DNA"/>
</dbReference>
<proteinExistence type="predicted"/>
<dbReference type="AlphaFoldDB" id="A0AAD9N0M0"/>
<evidence type="ECO:0000313" key="2">
    <source>
        <dbReference type="Proteomes" id="UP001208570"/>
    </source>
</evidence>
<sequence>MYEFVFSVSKENNMSEKKFDSVSWGEQSNTSCVIYLGLNAMQTKKKLGGYKPTNTEIPSPVRDDDNMMVTAIVQNDNGNPDTYVWVKRHQDNISSVKVKVDSKNGDQLKVTLIKSKKEAWLQPFQSYLLQL</sequence>
<reference evidence="1" key="1">
    <citation type="journal article" date="2023" name="Mol. Biol. Evol.">
        <title>Third-Generation Sequencing Reveals the Adaptive Role of the Epigenome in Three Deep-Sea Polychaetes.</title>
        <authorList>
            <person name="Perez M."/>
            <person name="Aroh O."/>
            <person name="Sun Y."/>
            <person name="Lan Y."/>
            <person name="Juniper S.K."/>
            <person name="Young C.R."/>
            <person name="Angers B."/>
            <person name="Qian P.Y."/>
        </authorList>
    </citation>
    <scope>NUCLEOTIDE SEQUENCE</scope>
    <source>
        <strain evidence="1">P08H-3</strain>
    </source>
</reference>